<dbReference type="EMBL" id="LVLA01000014">
    <property type="protein sequence ID" value="KYN94963.1"/>
    <property type="molecule type" value="Genomic_DNA"/>
</dbReference>
<sequence length="358" mass="43348">MSNMNDKNNMYNNYYYLKLENMNSDWRNKELKNDITNENIYQFIGKKKKNYSSSEMSKNSYSTCNTNNNIYINYNNNNNNMYNNYNNNIYKNLNKRNINYKGYKFKQNYHTNANVNISKNRNYYYSSENKKLINEYNKYDFDNLEKRECNIINDESYKIEDTTDMENDMLYIHNDSLPSHQPTINNNTQELYHINNYNNNIYFYEPCEKDNYLDSSIKDIYFDIYSNNDTSENIKNKTNDIINVNDKGNKYEENNINISSNTHEYKTFVNDDKQLLLDHIKRLEYQNNIFLNNMLNMYYVCIDYIKLQDDKIKEHEQVINSQKQFISYLKKQLSSNDNTNVAYNININHINKYKHVTK</sequence>
<dbReference type="VEuPathDB" id="PlasmoDB:PRG01_1356600"/>
<dbReference type="RefSeq" id="XP_012764908.2">
    <property type="nucleotide sequence ID" value="XM_012909454.2"/>
</dbReference>
<comment type="caution">
    <text evidence="1">The sequence shown here is derived from an EMBL/GenBank/DDBJ whole genome shotgun (WGS) entry which is preliminary data.</text>
</comment>
<dbReference type="VEuPathDB" id="PlasmoDB:PRCDC_1353100"/>
<accession>A0A151L7N1</accession>
<protein>
    <submittedName>
        <fullName evidence="1">Uncharacterized protein</fullName>
    </submittedName>
</protein>
<dbReference type="Proteomes" id="UP000076359">
    <property type="component" value="Chromosome 13"/>
</dbReference>
<evidence type="ECO:0000313" key="2">
    <source>
        <dbReference type="Proteomes" id="UP000076359"/>
    </source>
</evidence>
<organism evidence="1 2">
    <name type="scientific">Plasmodium reichenowi</name>
    <dbReference type="NCBI Taxonomy" id="5854"/>
    <lineage>
        <taxon>Eukaryota</taxon>
        <taxon>Sar</taxon>
        <taxon>Alveolata</taxon>
        <taxon>Apicomplexa</taxon>
        <taxon>Aconoidasida</taxon>
        <taxon>Haemosporida</taxon>
        <taxon>Plasmodiidae</taxon>
        <taxon>Plasmodium</taxon>
        <taxon>Plasmodium (Laverania)</taxon>
    </lineage>
</organism>
<name>A0A151L7N1_PLARE</name>
<dbReference type="KEGG" id="prei:PRSY57_1353100"/>
<proteinExistence type="predicted"/>
<gene>
    <name evidence="1" type="ORF">PRSY57_1353100</name>
</gene>
<dbReference type="AlphaFoldDB" id="A0A151L7N1"/>
<reference evidence="1 2" key="1">
    <citation type="journal article" date="2016" name="Nat. Commun.">
        <title>Genomes of cryptic chimpanzee Plasmodium species reveal key evolutionary events leading to human malaria.</title>
        <authorList>
            <person name="Sundararaman S.A."/>
            <person name="Plenderleith L.J."/>
            <person name="Liu W."/>
            <person name="Loy D.E."/>
            <person name="Learn G.H."/>
            <person name="Li Y."/>
            <person name="Shaw K.S."/>
            <person name="Ayouba A."/>
            <person name="Peeters M."/>
            <person name="Speede S."/>
            <person name="Shaw G.M."/>
            <person name="Bushman F.D."/>
            <person name="Brisson D."/>
            <person name="Rayner J.C."/>
            <person name="Sharp P.M."/>
            <person name="Hahn B.H."/>
        </authorList>
    </citation>
    <scope>NUCLEOTIDE SEQUENCE [LARGE SCALE GENOMIC DNA]</scope>
    <source>
        <strain evidence="1 2">SY57</strain>
    </source>
</reference>
<evidence type="ECO:0000313" key="1">
    <source>
        <dbReference type="EMBL" id="KYN94963.1"/>
    </source>
</evidence>
<dbReference type="GeneID" id="24533102"/>